<gene>
    <name evidence="2" type="primary">C17H4orf33</name>
</gene>
<protein>
    <submittedName>
        <fullName evidence="2">Chromosome 17 C4orf33 homolog</fullName>
    </submittedName>
</protein>
<dbReference type="AlphaFoldDB" id="A0AAA9TF59"/>
<keyword evidence="3" id="KW-1185">Reference proteome</keyword>
<name>A0AAA9TF59_BOVIN</name>
<dbReference type="Gene3D" id="2.60.40.1190">
    <property type="match status" value="1"/>
</dbReference>
<organism evidence="2 3">
    <name type="scientific">Bos taurus</name>
    <name type="common">Bovine</name>
    <dbReference type="NCBI Taxonomy" id="9913"/>
    <lineage>
        <taxon>Eukaryota</taxon>
        <taxon>Metazoa</taxon>
        <taxon>Chordata</taxon>
        <taxon>Craniata</taxon>
        <taxon>Vertebrata</taxon>
        <taxon>Euteleostomi</taxon>
        <taxon>Mammalia</taxon>
        <taxon>Eutheria</taxon>
        <taxon>Laurasiatheria</taxon>
        <taxon>Artiodactyla</taxon>
        <taxon>Ruminantia</taxon>
        <taxon>Pecora</taxon>
        <taxon>Bovidae</taxon>
        <taxon>Bovinae</taxon>
        <taxon>Bos</taxon>
    </lineage>
</organism>
<reference evidence="2" key="2">
    <citation type="submission" date="2025-08" db="UniProtKB">
        <authorList>
            <consortium name="Ensembl"/>
        </authorList>
    </citation>
    <scope>IDENTIFICATION</scope>
    <source>
        <strain evidence="2">Hereford</strain>
    </source>
</reference>
<dbReference type="Proteomes" id="UP000009136">
    <property type="component" value="Chromosome 17"/>
</dbReference>
<dbReference type="GeneTree" id="ENSGT00390000006284"/>
<reference evidence="2" key="1">
    <citation type="submission" date="2018-03" db="EMBL/GenBank/DDBJ databases">
        <title>ARS-UCD1.2.</title>
        <authorList>
            <person name="Rosen B.D."/>
            <person name="Bickhart D.M."/>
            <person name="Koren S."/>
            <person name="Schnabel R.D."/>
            <person name="Hall R."/>
            <person name="Zimin A."/>
            <person name="Dreischer C."/>
            <person name="Schultheiss S."/>
            <person name="Schroeder S.G."/>
            <person name="Elsik C.G."/>
            <person name="Couldrey C."/>
            <person name="Liu G.E."/>
            <person name="Van Tassell C.P."/>
            <person name="Phillippy A.M."/>
            <person name="Smith T.P.L."/>
            <person name="Medrano J.F."/>
        </authorList>
    </citation>
    <scope>NUCLEOTIDE SEQUENCE [LARGE SCALE GENOMIC DNA]</scope>
    <source>
        <strain evidence="2">Hereford</strain>
    </source>
</reference>
<evidence type="ECO:0000256" key="1">
    <source>
        <dbReference type="ARBA" id="ARBA00038085"/>
    </source>
</evidence>
<reference evidence="2" key="3">
    <citation type="submission" date="2025-09" db="UniProtKB">
        <authorList>
            <consortium name="Ensembl"/>
        </authorList>
    </citation>
    <scope>IDENTIFICATION</scope>
    <source>
        <strain evidence="2">Hereford</strain>
    </source>
</reference>
<dbReference type="PANTHER" id="PTHR31475:SF3">
    <property type="entry name" value="UPF0462 PROTEIN C4ORF33"/>
    <property type="match status" value="1"/>
</dbReference>
<dbReference type="Ensembl" id="ENSBTAT00000126636.1">
    <property type="protein sequence ID" value="ENSBTAP00000094780.1"/>
    <property type="gene ID" value="ENSBTAG00000044159.5"/>
</dbReference>
<dbReference type="PANTHER" id="PTHR31475">
    <property type="entry name" value="UPF0462 PROTEIN"/>
    <property type="match status" value="1"/>
</dbReference>
<evidence type="ECO:0000313" key="2">
    <source>
        <dbReference type="Ensembl" id="ENSBTAP00000094780.1"/>
    </source>
</evidence>
<comment type="similarity">
    <text evidence="1">Belongs to the UPF0462 family.</text>
</comment>
<proteinExistence type="inferred from homology"/>
<evidence type="ECO:0000313" key="3">
    <source>
        <dbReference type="Proteomes" id="UP000009136"/>
    </source>
</evidence>
<sequence length="287" mass="32626">MDFKIEHTWDGFPVKHEPVFVRLNPGDRGVMMEVSAPFFNDPPAPLGEPGKPFNQLWDYEVVEAFFLNDVTEQYLEVELCPHGQHLVLLLSGRRNVWKQGLDLSFRVSRGETKWEGSASIPWSYFPPNVTKFNSFAIHGSKDERSYEALYPVPQHELQQGQKPDLFLYPWDSPGKNTGVGCCALLQGIFLIQGSNPISYISCIGRWILYHQRHLGSPSLIAKSLQSCPTLCNPVDSSPPGSAVPRILQARTLDHRLDYFKPFSFNTLLGEKWNQPESDLWLIEKPDV</sequence>
<accession>A0AAA9TF59</accession>